<feature type="compositionally biased region" description="Gly residues" evidence="1">
    <location>
        <begin position="120"/>
        <end position="147"/>
    </location>
</feature>
<dbReference type="EMBL" id="BKCJ010004865">
    <property type="protein sequence ID" value="GEU63547.1"/>
    <property type="molecule type" value="Genomic_DNA"/>
</dbReference>
<feature type="compositionally biased region" description="Polar residues" evidence="1">
    <location>
        <begin position="60"/>
        <end position="73"/>
    </location>
</feature>
<sequence length="219" mass="23518">MNRDLIGVDHWYSQQRWFEPYQFSIRHVFGSTMCKRTDNPPLLPPIVRTMPGRHRKNKVKAQSENNSQRTSSKPPDYATYASVRGGGRVSRGGISGRGEGSGSIGQTSGGMGQSSDGRGQRVGGRGQRGGGKSQIGGGRGQRGGGYGWQKHLKLTGKTKTRIDWVSFAGMNTGLGRNILYFPDMGSVMGFDGGDYHHEGGACGSDEGGEYLSLKNGCIA</sequence>
<proteinExistence type="predicted"/>
<feature type="region of interest" description="Disordered" evidence="1">
    <location>
        <begin position="40"/>
        <end position="148"/>
    </location>
</feature>
<feature type="compositionally biased region" description="Gly residues" evidence="1">
    <location>
        <begin position="84"/>
        <end position="112"/>
    </location>
</feature>
<organism evidence="2">
    <name type="scientific">Tanacetum cinerariifolium</name>
    <name type="common">Dalmatian daisy</name>
    <name type="synonym">Chrysanthemum cinerariifolium</name>
    <dbReference type="NCBI Taxonomy" id="118510"/>
    <lineage>
        <taxon>Eukaryota</taxon>
        <taxon>Viridiplantae</taxon>
        <taxon>Streptophyta</taxon>
        <taxon>Embryophyta</taxon>
        <taxon>Tracheophyta</taxon>
        <taxon>Spermatophyta</taxon>
        <taxon>Magnoliopsida</taxon>
        <taxon>eudicotyledons</taxon>
        <taxon>Gunneridae</taxon>
        <taxon>Pentapetalae</taxon>
        <taxon>asterids</taxon>
        <taxon>campanulids</taxon>
        <taxon>Asterales</taxon>
        <taxon>Asteraceae</taxon>
        <taxon>Asteroideae</taxon>
        <taxon>Anthemideae</taxon>
        <taxon>Anthemidinae</taxon>
        <taxon>Tanacetum</taxon>
    </lineage>
</organism>
<comment type="caution">
    <text evidence="2">The sequence shown here is derived from an EMBL/GenBank/DDBJ whole genome shotgun (WGS) entry which is preliminary data.</text>
</comment>
<evidence type="ECO:0000256" key="1">
    <source>
        <dbReference type="SAM" id="MobiDB-lite"/>
    </source>
</evidence>
<reference evidence="2" key="1">
    <citation type="journal article" date="2019" name="Sci. Rep.">
        <title>Draft genome of Tanacetum cinerariifolium, the natural source of mosquito coil.</title>
        <authorList>
            <person name="Yamashiro T."/>
            <person name="Shiraishi A."/>
            <person name="Satake H."/>
            <person name="Nakayama K."/>
        </authorList>
    </citation>
    <scope>NUCLEOTIDE SEQUENCE</scope>
</reference>
<dbReference type="AlphaFoldDB" id="A0A6L2LRG9"/>
<gene>
    <name evidence="2" type="ORF">Tci_035525</name>
</gene>
<evidence type="ECO:0000313" key="2">
    <source>
        <dbReference type="EMBL" id="GEU63547.1"/>
    </source>
</evidence>
<name>A0A6L2LRG9_TANCI</name>
<protein>
    <submittedName>
        <fullName evidence="2">Zinc finger, PMZ-type</fullName>
    </submittedName>
</protein>
<accession>A0A6L2LRG9</accession>